<dbReference type="Pfam" id="PF14291">
    <property type="entry name" value="DUF4371"/>
    <property type="match status" value="1"/>
</dbReference>
<dbReference type="InterPro" id="IPR006580">
    <property type="entry name" value="Znf_TTF"/>
</dbReference>
<reference evidence="3" key="1">
    <citation type="submission" date="2018-02" db="EMBL/GenBank/DDBJ databases">
        <authorList>
            <person name="Cohen D.B."/>
            <person name="Kent A.D."/>
        </authorList>
    </citation>
    <scope>NUCLEOTIDE SEQUENCE</scope>
</reference>
<feature type="region of interest" description="Disordered" evidence="1">
    <location>
        <begin position="24"/>
        <end position="155"/>
    </location>
</feature>
<dbReference type="AlphaFoldDB" id="A0A2N9FM89"/>
<dbReference type="EMBL" id="OIVN01000991">
    <property type="protein sequence ID" value="SPC88372.1"/>
    <property type="molecule type" value="Genomic_DNA"/>
</dbReference>
<dbReference type="InterPro" id="IPR012337">
    <property type="entry name" value="RNaseH-like_sf"/>
</dbReference>
<proteinExistence type="predicted"/>
<dbReference type="InterPro" id="IPR055298">
    <property type="entry name" value="AtLOH3-like"/>
</dbReference>
<gene>
    <name evidence="3" type="ORF">FSB_LOCUS16254</name>
</gene>
<name>A0A2N9FM89_FAGSY</name>
<evidence type="ECO:0000259" key="2">
    <source>
        <dbReference type="SMART" id="SM00597"/>
    </source>
</evidence>
<evidence type="ECO:0000313" key="3">
    <source>
        <dbReference type="EMBL" id="SPC88372.1"/>
    </source>
</evidence>
<dbReference type="InterPro" id="IPR025398">
    <property type="entry name" value="DUF4371"/>
</dbReference>
<dbReference type="PANTHER" id="PTHR11697:SF230">
    <property type="entry name" value="ZINC FINGER, MYM DOMAIN CONTAINING 1"/>
    <property type="match status" value="1"/>
</dbReference>
<dbReference type="PANTHER" id="PTHR11697">
    <property type="entry name" value="GENERAL TRANSCRIPTION FACTOR 2-RELATED ZINC FINGER PROTEIN"/>
    <property type="match status" value="1"/>
</dbReference>
<dbReference type="SMART" id="SM00597">
    <property type="entry name" value="ZnF_TTF"/>
    <property type="match status" value="1"/>
</dbReference>
<organism evidence="3">
    <name type="scientific">Fagus sylvatica</name>
    <name type="common">Beechnut</name>
    <dbReference type="NCBI Taxonomy" id="28930"/>
    <lineage>
        <taxon>Eukaryota</taxon>
        <taxon>Viridiplantae</taxon>
        <taxon>Streptophyta</taxon>
        <taxon>Embryophyta</taxon>
        <taxon>Tracheophyta</taxon>
        <taxon>Spermatophyta</taxon>
        <taxon>Magnoliopsida</taxon>
        <taxon>eudicotyledons</taxon>
        <taxon>Gunneridae</taxon>
        <taxon>Pentapetalae</taxon>
        <taxon>rosids</taxon>
        <taxon>fabids</taxon>
        <taxon>Fagales</taxon>
        <taxon>Fagaceae</taxon>
        <taxon>Fagus</taxon>
    </lineage>
</organism>
<protein>
    <recommendedName>
        <fullName evidence="2">TTF-type domain-containing protein</fullName>
    </recommendedName>
</protein>
<evidence type="ECO:0000256" key="1">
    <source>
        <dbReference type="SAM" id="MobiDB-lite"/>
    </source>
</evidence>
<sequence>MMKLKEAMEGGERLLKERRRLLISAPVEADSAPVEADRRLDPSSSLNASRLDRSSTPHTWSPGPELDASRGLDPSRGGELARTGPTATVMEKYFKRKSELELPPPPPPPTKRVDNSSSSTKRVDNSSSKQDRVEINLADLPSDPGLRPRITDYHPNDRDQVRRAYVQRKARQPKEHNFPYKAYGANNRRFNKSWFTRFDWLEYSIARDAAFCLYCYLFKRDVGEQAGGDTFVTEGFSNWKCPEKLRIHEGGINSSHNQARRMFEDLLKPNQSIQSFHFKQTDQARIEYRTRLNASVDCIRFLLRQGLAFRGHDESEDSSNQGNFLELLRFLADHNEDIKAVTLRNAPENNMMISPAIQKDIVSAAAVETSNAIIMELGDAFFSVLIDESRDISTKEQMAVALWYVDKKSHVVERFLGIEHVTDTTALSLKAAVEDLFCRHGLSLSRLRGQGYDGASNMQGQFNGLKTLIMKENESAYYVHCFAHQLQLALVAVAKNNNKIATFFNFVANVVNIAGGSCKRLDLLKEKQATRVVESVHNGELPSGQGLNQETSLKRSCDTRWSSHYNTMISLIDMFPSIVDVLDAVAEDDSTSELRGQAEHLSHFIQSFGFVFNLHLMRYILGVSNELSQALQRKDQDIVNAMKLVRISKERLQIMRENGWSSLLDEVSTFCGINKILVPDMDDIYVARGRSRRYTDVATATVERAFSAMKIVKNRLRSRMSDQWMNDSLIVYIEKDIFHSIDNEAIMQRFQNMKTRRNQL</sequence>
<accession>A0A2N9FM89</accession>
<feature type="compositionally biased region" description="Basic and acidic residues" evidence="1">
    <location>
        <begin position="121"/>
        <end position="134"/>
    </location>
</feature>
<dbReference type="SUPFAM" id="SSF53098">
    <property type="entry name" value="Ribonuclease H-like"/>
    <property type="match status" value="1"/>
</dbReference>
<feature type="domain" description="TTF-type" evidence="2">
    <location>
        <begin position="186"/>
        <end position="279"/>
    </location>
</feature>